<keyword evidence="1" id="KW-0812">Transmembrane</keyword>
<accession>A0A8E2DP64</accession>
<evidence type="ECO:0000313" key="3">
    <source>
        <dbReference type="Proteomes" id="UP000250043"/>
    </source>
</evidence>
<keyword evidence="1" id="KW-0472">Membrane</keyword>
<dbReference type="OrthoDB" id="2657661at2759"/>
<reference evidence="2 3" key="1">
    <citation type="submission" date="2016-07" db="EMBL/GenBank/DDBJ databases">
        <title>Draft genome of the white-rot fungus Obba rivulosa 3A-2.</title>
        <authorList>
            <consortium name="DOE Joint Genome Institute"/>
            <person name="Miettinen O."/>
            <person name="Riley R."/>
            <person name="Acob R."/>
            <person name="Barry K."/>
            <person name="Cullen D."/>
            <person name="De Vries R."/>
            <person name="Hainaut M."/>
            <person name="Hatakka A."/>
            <person name="Henrissat B."/>
            <person name="Hilden K."/>
            <person name="Kuo R."/>
            <person name="Labutti K."/>
            <person name="Lipzen A."/>
            <person name="Makela M.R."/>
            <person name="Sandor L."/>
            <person name="Spatafora J.W."/>
            <person name="Grigoriev I.V."/>
            <person name="Hibbett D.S."/>
        </authorList>
    </citation>
    <scope>NUCLEOTIDE SEQUENCE [LARGE SCALE GENOMIC DNA]</scope>
    <source>
        <strain evidence="2 3">3A-2</strain>
    </source>
</reference>
<protein>
    <submittedName>
        <fullName evidence="2">Uncharacterized protein</fullName>
    </submittedName>
</protein>
<feature type="transmembrane region" description="Helical" evidence="1">
    <location>
        <begin position="300"/>
        <end position="321"/>
    </location>
</feature>
<organism evidence="2 3">
    <name type="scientific">Obba rivulosa</name>
    <dbReference type="NCBI Taxonomy" id="1052685"/>
    <lineage>
        <taxon>Eukaryota</taxon>
        <taxon>Fungi</taxon>
        <taxon>Dikarya</taxon>
        <taxon>Basidiomycota</taxon>
        <taxon>Agaricomycotina</taxon>
        <taxon>Agaricomycetes</taxon>
        <taxon>Polyporales</taxon>
        <taxon>Gelatoporiaceae</taxon>
        <taxon>Obba</taxon>
    </lineage>
</organism>
<name>A0A8E2DP64_9APHY</name>
<keyword evidence="1" id="KW-1133">Transmembrane helix</keyword>
<proteinExistence type="predicted"/>
<dbReference type="AlphaFoldDB" id="A0A8E2DP64"/>
<evidence type="ECO:0000256" key="1">
    <source>
        <dbReference type="SAM" id="Phobius"/>
    </source>
</evidence>
<dbReference type="EMBL" id="KV722358">
    <property type="protein sequence ID" value="OCH93194.1"/>
    <property type="molecule type" value="Genomic_DNA"/>
</dbReference>
<sequence>MDATHQVKGYSMESEYWTHCEMFPHNRFIPPKVVEELRRAMLNATAGTLTSDTPTTPFTHEELSKMSELLKLLQYEGHCDAHSASVLARFMKYIAEKKFYNFHGQPDARLSSDQSVFCEEMRGRSFMIRVLSLLLFNAPDIHAREFRKVWVDRLINHVTWKQFITKLTAEWQDFTLYNTVLLNANVALLAVPGIIPDSTDQSSAGNPSQNAVTPAQISSYLSILASFGSIIMGLLLMRQNRMKGRDNVETAIAFLRRVTHVETLAFIYSLPYALLMWSMILFIAAAVLRMFQHLTTVTNVLVGVVSGAVALLVLWAIVAGWHSEGSD</sequence>
<feature type="transmembrane region" description="Helical" evidence="1">
    <location>
        <begin position="265"/>
        <end position="288"/>
    </location>
</feature>
<evidence type="ECO:0000313" key="2">
    <source>
        <dbReference type="EMBL" id="OCH93194.1"/>
    </source>
</evidence>
<keyword evidence="3" id="KW-1185">Reference proteome</keyword>
<gene>
    <name evidence="2" type="ORF">OBBRIDRAFT_832839</name>
</gene>
<dbReference type="Proteomes" id="UP000250043">
    <property type="component" value="Unassembled WGS sequence"/>
</dbReference>
<feature type="transmembrane region" description="Helical" evidence="1">
    <location>
        <begin position="217"/>
        <end position="237"/>
    </location>
</feature>